<evidence type="ECO:0000313" key="2">
    <source>
        <dbReference type="EMBL" id="EAU45983.1"/>
    </source>
</evidence>
<dbReference type="Proteomes" id="UP000006230">
    <property type="component" value="Unassembled WGS sequence"/>
</dbReference>
<keyword evidence="3" id="KW-1185">Reference proteome</keyword>
<feature type="region of interest" description="Disordered" evidence="1">
    <location>
        <begin position="49"/>
        <end position="84"/>
    </location>
</feature>
<comment type="caution">
    <text evidence="2">The sequence shown here is derived from an EMBL/GenBank/DDBJ whole genome shotgun (WGS) entry which is preliminary data.</text>
</comment>
<dbReference type="AntiFam" id="ANF00086">
    <property type="entry name" value="Shadow ORF (opposite lon)"/>
</dbReference>
<feature type="compositionally biased region" description="Basic and acidic residues" evidence="1">
    <location>
        <begin position="57"/>
        <end position="74"/>
    </location>
</feature>
<evidence type="ECO:0000256" key="1">
    <source>
        <dbReference type="SAM" id="MobiDB-lite"/>
    </source>
</evidence>
<sequence>MLDGDDLEPLLHVVGQLGQILLVLFGNENGLDPAAQRREQLLFQAPDGRGVAPQRDLAGHGDVLADRQPGEHRDDRRHHRKTGRGAILGRRAIGHVHVDVPLVEARRLDPDLRRDGAHIGGRGLDALLHHVAEFTGGLHAPLAGQLQRLDVQQVAPHGGVGKPRHNADLALVLGQAVAVLPNAEEIVEVLRRHRDLFGLLLDDLGHRLAGQARDFALEVPHPGLAGVVAHNVGQRFVGERELALLEPVGLDLLAQQVALGDLGLLVLGVARERDDLHPVKQRPRHVVRVRRGDEHHVRKVVLHFEIVIDEGAVLLGVEHFQHCRGRVATEVLPHLVDLVEQDERVRGLGLLQRLDDLARHRADIGPAVTADLGLVAHATQRDADELAPGGLGHRLAERGLTDTRRADETEDRALELLAARLHREILDDAFLDLLEAVVIVIEHVLRPAQILLHARLGAPRDRQHPVEIVAHHGGLGRHGRHVAQLLELGIGLLAGLFRQLRGLDALGQFVDLVLAILAIAEFLLNGLHLLIQVVLALGLLHLALDAGLDLFLDLQNRQLTLHQAIDLLQPLADRQRLQKLLLLLHLDAEMARDEVGQLRRLGGLGDRRERLFGDVLLDLRVALELFTDGAHKRLDGGGIAGHLGHVLGLGLEELLVLEILGDLHAALALDQHLDGAVGQLEQLQHVGQHAGAVDAVAGRVVDRGVDLGGKQDLLVVGHDLLECLHRLLAPHEERHDHVREHDDVAQRQHGIGGIERLLH</sequence>
<evidence type="ECO:0008006" key="4">
    <source>
        <dbReference type="Google" id="ProtNLM"/>
    </source>
</evidence>
<gene>
    <name evidence="2" type="ORF">R2601_26956</name>
</gene>
<dbReference type="eggNOG" id="ENOG502Z8YK">
    <property type="taxonomic scope" value="Bacteria"/>
</dbReference>
<accession>Q0FP76</accession>
<dbReference type="HOGENOM" id="CLU_350450_0_0_5"/>
<organism evidence="2 3">
    <name type="scientific">Salipiger bermudensis (strain DSM 26914 / JCM 13377 / KCTC 12554 / HTCC2601)</name>
    <name type="common">Pelagibaca bermudensis</name>
    <dbReference type="NCBI Taxonomy" id="314265"/>
    <lineage>
        <taxon>Bacteria</taxon>
        <taxon>Pseudomonadati</taxon>
        <taxon>Pseudomonadota</taxon>
        <taxon>Alphaproteobacteria</taxon>
        <taxon>Rhodobacterales</taxon>
        <taxon>Roseobacteraceae</taxon>
        <taxon>Salipiger</taxon>
    </lineage>
</organism>
<dbReference type="AlphaFoldDB" id="Q0FP76"/>
<proteinExistence type="predicted"/>
<protein>
    <recommendedName>
        <fullName evidence="4">NAD-specific glutamate dehydrogenase</fullName>
    </recommendedName>
</protein>
<dbReference type="EMBL" id="AATQ01000019">
    <property type="protein sequence ID" value="EAU45983.1"/>
    <property type="molecule type" value="Genomic_DNA"/>
</dbReference>
<evidence type="ECO:0000313" key="3">
    <source>
        <dbReference type="Proteomes" id="UP000006230"/>
    </source>
</evidence>
<name>Q0FP76_SALBH</name>
<reference evidence="2 3" key="1">
    <citation type="journal article" date="2010" name="J. Bacteriol.">
        <title>Genome sequences of Pelagibaca bermudensis HTCC2601T and Maritimibacter alkaliphilus HTCC2654T, the type strains of two marine Roseobacter genera.</title>
        <authorList>
            <person name="Thrash J.C."/>
            <person name="Cho J.C."/>
            <person name="Ferriera S."/>
            <person name="Johnson J."/>
            <person name="Vergin K.L."/>
            <person name="Giovannoni S.J."/>
        </authorList>
    </citation>
    <scope>NUCLEOTIDE SEQUENCE [LARGE SCALE GENOMIC DNA]</scope>
    <source>
        <strain evidence="3">DSM 26914 / JCM 13377 / KCTC 12554 / HTCC2601</strain>
    </source>
</reference>